<dbReference type="Proteomes" id="UP000285317">
    <property type="component" value="Chromosome"/>
</dbReference>
<feature type="chain" id="PRO_5039058106" description="DUF3060 domain-containing protein" evidence="1">
    <location>
        <begin position="25"/>
        <end position="142"/>
    </location>
</feature>
<accession>A0A3Q9UXQ2</accession>
<evidence type="ECO:0008006" key="4">
    <source>
        <dbReference type="Google" id="ProtNLM"/>
    </source>
</evidence>
<evidence type="ECO:0000313" key="3">
    <source>
        <dbReference type="Proteomes" id="UP000285317"/>
    </source>
</evidence>
<gene>
    <name evidence="2" type="ORF">C1I64_05775</name>
</gene>
<sequence length="142" mass="14950">MPRNHPHRRATAAAIALLALPLLAGCAGPTPYSDFDRTRDERDVLPDLGDVSEQIEPDSVRFVGSAEGVDVYLGSSIRGDDHCVIIDGDDGPVSGCGGGGDLEVSQRTSVVVQVHPDGVEPEDSPGLDWTALGQNVSVRSYN</sequence>
<dbReference type="AlphaFoldDB" id="A0A3Q9UXQ2"/>
<reference evidence="2 3" key="1">
    <citation type="submission" date="2018-03" db="EMBL/GenBank/DDBJ databases">
        <title>Bacteriophage NCPPB3778 and a type I-E CRISPR drive the evolution of the US Biological Select Agent, Rathayibacter toxicus.</title>
        <authorList>
            <person name="Davis E.W.II."/>
            <person name="Tabima J.F."/>
            <person name="Weisberg A.J."/>
            <person name="Dantas Lopes L."/>
            <person name="Wiseman M.S."/>
            <person name="Wiseman M.S."/>
            <person name="Pupko T."/>
            <person name="Belcher M.S."/>
            <person name="Sechler A.J."/>
            <person name="Tancos M.A."/>
            <person name="Schroeder B.K."/>
            <person name="Murray T.D."/>
            <person name="Luster D.G."/>
            <person name="Schneider W.L."/>
            <person name="Rogers E."/>
            <person name="Andreote F.D."/>
            <person name="Grunwald N.J."/>
            <person name="Putnam M.L."/>
            <person name="Chang J.H."/>
        </authorList>
    </citation>
    <scope>NUCLEOTIDE SEQUENCE [LARGE SCALE GENOMIC DNA]</scope>
    <source>
        <strain evidence="2 3">DSM 15932</strain>
    </source>
</reference>
<dbReference type="RefSeq" id="WP_127886506.1">
    <property type="nucleotide sequence ID" value="NZ_CP028137.1"/>
</dbReference>
<evidence type="ECO:0000256" key="1">
    <source>
        <dbReference type="SAM" id="SignalP"/>
    </source>
</evidence>
<feature type="signal peptide" evidence="1">
    <location>
        <begin position="1"/>
        <end position="24"/>
    </location>
</feature>
<dbReference type="PROSITE" id="PS51257">
    <property type="entry name" value="PROKAR_LIPOPROTEIN"/>
    <property type="match status" value="1"/>
</dbReference>
<keyword evidence="1" id="KW-0732">Signal</keyword>
<dbReference type="KEGG" id="rfs:C1I64_05775"/>
<name>A0A3Q9UXQ2_9MICO</name>
<protein>
    <recommendedName>
        <fullName evidence="4">DUF3060 domain-containing protein</fullName>
    </recommendedName>
</protein>
<dbReference type="EMBL" id="CP028137">
    <property type="protein sequence ID" value="AZZ51601.1"/>
    <property type="molecule type" value="Genomic_DNA"/>
</dbReference>
<proteinExistence type="predicted"/>
<evidence type="ECO:0000313" key="2">
    <source>
        <dbReference type="EMBL" id="AZZ51601.1"/>
    </source>
</evidence>
<organism evidence="2 3">
    <name type="scientific">Rathayibacter festucae DSM 15932</name>
    <dbReference type="NCBI Taxonomy" id="1328866"/>
    <lineage>
        <taxon>Bacteria</taxon>
        <taxon>Bacillati</taxon>
        <taxon>Actinomycetota</taxon>
        <taxon>Actinomycetes</taxon>
        <taxon>Micrococcales</taxon>
        <taxon>Microbacteriaceae</taxon>
        <taxon>Rathayibacter</taxon>
    </lineage>
</organism>